<feature type="signal peptide" evidence="2">
    <location>
        <begin position="1"/>
        <end position="24"/>
    </location>
</feature>
<keyword evidence="2" id="KW-0732">Signal</keyword>
<evidence type="ECO:0000259" key="3">
    <source>
        <dbReference type="PROSITE" id="PS50206"/>
    </source>
</evidence>
<dbReference type="PROSITE" id="PS50206">
    <property type="entry name" value="RHODANESE_3"/>
    <property type="match status" value="2"/>
</dbReference>
<keyword evidence="1" id="KW-0677">Repeat</keyword>
<name>A0A2R5L089_9CRUS</name>
<feature type="domain" description="Rhodanese" evidence="3">
    <location>
        <begin position="57"/>
        <end position="171"/>
    </location>
</feature>
<proteinExistence type="evidence at transcript level"/>
<organism evidence="4">
    <name type="scientific">Hirondellea gigas</name>
    <dbReference type="NCBI Taxonomy" id="1518452"/>
    <lineage>
        <taxon>Eukaryota</taxon>
        <taxon>Metazoa</taxon>
        <taxon>Ecdysozoa</taxon>
        <taxon>Arthropoda</taxon>
        <taxon>Crustacea</taxon>
        <taxon>Multicrustacea</taxon>
        <taxon>Malacostraca</taxon>
        <taxon>Eumalacostraca</taxon>
        <taxon>Peracarida</taxon>
        <taxon>Amphipoda</taxon>
        <taxon>Amphilochidea</taxon>
        <taxon>Lysianassida</taxon>
        <taxon>Lysianassidira</taxon>
        <taxon>Lysianassoidea</taxon>
        <taxon>Lysianassidae</taxon>
        <taxon>Hirondellea</taxon>
    </lineage>
</organism>
<dbReference type="Pfam" id="PF00581">
    <property type="entry name" value="Rhodanese"/>
    <property type="match status" value="1"/>
</dbReference>
<dbReference type="PROSITE" id="PS51257">
    <property type="entry name" value="PROKAR_LIPOPROTEIN"/>
    <property type="match status" value="1"/>
</dbReference>
<protein>
    <submittedName>
        <fullName evidence="4">Rhodanese-like domain-containing protein</fullName>
    </submittedName>
</protein>
<dbReference type="PANTHER" id="PTHR43855">
    <property type="entry name" value="THIOSULFATE SULFURTRANSFERASE"/>
    <property type="match status" value="1"/>
</dbReference>
<feature type="domain" description="Rhodanese" evidence="3">
    <location>
        <begin position="202"/>
        <end position="273"/>
    </location>
</feature>
<accession>A0A2R5L089</accession>
<dbReference type="SMART" id="SM00450">
    <property type="entry name" value="RHOD"/>
    <property type="match status" value="1"/>
</dbReference>
<dbReference type="SUPFAM" id="SSF52821">
    <property type="entry name" value="Rhodanese/Cell cycle control phosphatase"/>
    <property type="match status" value="2"/>
</dbReference>
<evidence type="ECO:0000256" key="2">
    <source>
        <dbReference type="SAM" id="SignalP"/>
    </source>
</evidence>
<dbReference type="EMBL" id="IACF01007565">
    <property type="protein sequence ID" value="LAB73148.1"/>
    <property type="molecule type" value="mRNA"/>
</dbReference>
<feature type="chain" id="PRO_5015307075" evidence="2">
    <location>
        <begin position="25"/>
        <end position="273"/>
    </location>
</feature>
<dbReference type="CDD" id="cd01448">
    <property type="entry name" value="TST_Repeat_1"/>
    <property type="match status" value="1"/>
</dbReference>
<sequence length="273" mass="30629">MKKFYNKSRLLVLCMLTFILFSSCNKTSTETEAKIDLSIYEKGYYFISPEELKSLLGSEDLVLLDCNNPKLYYKEHIEGAIGIGFHAFSRKVGKPGDPGWGTIKSKNALAKTLISLGIDNKKTVVVYSDLFKGPGADGRIAWQLRLAGLKNVSILHGGSSYWKNLGYKMTKDIPLKIIPSSGVILKDYDKSFMATKDEVFKKLDTNIVIDVRTKKEFDGSQKAGEPRGGHIKGAKHLLWTDLLNKNGTLKTPKEIEEIMKNMTISKKDDFTLY</sequence>
<dbReference type="Gene3D" id="3.40.250.10">
    <property type="entry name" value="Rhodanese-like domain"/>
    <property type="match status" value="2"/>
</dbReference>
<dbReference type="InterPro" id="IPR036873">
    <property type="entry name" value="Rhodanese-like_dom_sf"/>
</dbReference>
<dbReference type="AlphaFoldDB" id="A0A2R5L089"/>
<reference evidence="4" key="1">
    <citation type="journal article" date="2018" name="Biosci. Biotechnol. Biochem.">
        <title>Polysaccharide hydrolase of the hadal zone amphipods Hirondellea gigas.</title>
        <authorList>
            <person name="Kobayashi H."/>
            <person name="Nagahama T."/>
            <person name="Arai W."/>
            <person name="Sasagawa Y."/>
            <person name="Umeda M."/>
            <person name="Hayashi T."/>
            <person name="Nikaido I."/>
            <person name="Watanabe H."/>
            <person name="Oguri K."/>
            <person name="Kitazato H."/>
            <person name="Fujioka K."/>
            <person name="Kido Y."/>
            <person name="Takami H."/>
        </authorList>
    </citation>
    <scope>NUCLEOTIDE SEQUENCE</scope>
    <source>
        <tissue evidence="4">Whole body</tissue>
    </source>
</reference>
<dbReference type="InterPro" id="IPR001763">
    <property type="entry name" value="Rhodanese-like_dom"/>
</dbReference>
<dbReference type="InterPro" id="IPR051126">
    <property type="entry name" value="Thiosulfate_sulfurtransferase"/>
</dbReference>
<dbReference type="PANTHER" id="PTHR43855:SF1">
    <property type="entry name" value="THIOSULFATE SULFURTRANSFERASE"/>
    <property type="match status" value="1"/>
</dbReference>
<evidence type="ECO:0000256" key="1">
    <source>
        <dbReference type="ARBA" id="ARBA00022737"/>
    </source>
</evidence>
<evidence type="ECO:0000313" key="4">
    <source>
        <dbReference type="EMBL" id="LAB73148.1"/>
    </source>
</evidence>